<feature type="compositionally biased region" description="Basic and acidic residues" evidence="1">
    <location>
        <begin position="26"/>
        <end position="38"/>
    </location>
</feature>
<sequence length="38" mass="4078">MRANASGYRRPGYPDQIGWAAGSADRPGRGRTEGSRSL</sequence>
<dbReference type="EMBL" id="CP010519">
    <property type="protein sequence ID" value="AJE85743.1"/>
    <property type="molecule type" value="Genomic_DNA"/>
</dbReference>
<accession>A0A0B5ESH4</accession>
<evidence type="ECO:0000256" key="1">
    <source>
        <dbReference type="SAM" id="MobiDB-lite"/>
    </source>
</evidence>
<reference evidence="2 3" key="1">
    <citation type="submission" date="2015-01" db="EMBL/GenBank/DDBJ databases">
        <title>Enhanced salinomycin production by adjusting the supply of polyketide extender units in Streptomyce albus DSM 41398.</title>
        <authorList>
            <person name="Lu C."/>
        </authorList>
    </citation>
    <scope>NUCLEOTIDE SEQUENCE [LARGE SCALE GENOMIC DNA]</scope>
    <source>
        <strain evidence="3">ATCC 21838 / DSM 41398 / FERM P-419 / JCM 4703 / NBRC 107858</strain>
    </source>
</reference>
<gene>
    <name evidence="2" type="ORF">SLNWT_5367</name>
</gene>
<feature type="region of interest" description="Disordered" evidence="1">
    <location>
        <begin position="1"/>
        <end position="38"/>
    </location>
</feature>
<keyword evidence="3" id="KW-1185">Reference proteome</keyword>
<protein>
    <submittedName>
        <fullName evidence="2">Uncharacterized protein</fullName>
    </submittedName>
</protein>
<dbReference type="Proteomes" id="UP000031523">
    <property type="component" value="Chromosome"/>
</dbReference>
<evidence type="ECO:0000313" key="3">
    <source>
        <dbReference type="Proteomes" id="UP000031523"/>
    </source>
</evidence>
<name>A0A0B5ESH4_STRA4</name>
<dbReference type="AlphaFoldDB" id="A0A0B5ESH4"/>
<proteinExistence type="predicted"/>
<evidence type="ECO:0000313" key="2">
    <source>
        <dbReference type="EMBL" id="AJE85743.1"/>
    </source>
</evidence>
<organism evidence="2 3">
    <name type="scientific">Streptomyces albus (strain ATCC 21838 / DSM 41398 / FERM P-419 / JCM 4703 / NBRC 107858)</name>
    <dbReference type="NCBI Taxonomy" id="1081613"/>
    <lineage>
        <taxon>Bacteria</taxon>
        <taxon>Bacillati</taxon>
        <taxon>Actinomycetota</taxon>
        <taxon>Actinomycetes</taxon>
        <taxon>Kitasatosporales</taxon>
        <taxon>Streptomycetaceae</taxon>
        <taxon>Streptomyces</taxon>
    </lineage>
</organism>
<dbReference type="KEGG" id="sals:SLNWT_5367"/>